<evidence type="ECO:0000256" key="1">
    <source>
        <dbReference type="SAM" id="MobiDB-lite"/>
    </source>
</evidence>
<evidence type="ECO:0000313" key="4">
    <source>
        <dbReference type="EMBL" id="MBP0441280.1"/>
    </source>
</evidence>
<dbReference type="EMBL" id="JAGIYY010000012">
    <property type="protein sequence ID" value="MBP0441280.1"/>
    <property type="molecule type" value="Genomic_DNA"/>
</dbReference>
<dbReference type="GO" id="GO:0003677">
    <property type="term" value="F:DNA binding"/>
    <property type="evidence" value="ECO:0007669"/>
    <property type="project" value="InterPro"/>
</dbReference>
<dbReference type="SMART" id="SM00857">
    <property type="entry name" value="Resolvase"/>
    <property type="match status" value="1"/>
</dbReference>
<dbReference type="CDD" id="cd03768">
    <property type="entry name" value="SR_ResInv"/>
    <property type="match status" value="1"/>
</dbReference>
<dbReference type="PROSITE" id="PS51737">
    <property type="entry name" value="RECOMBINASE_DNA_BIND"/>
    <property type="match status" value="1"/>
</dbReference>
<dbReference type="AlphaFoldDB" id="A0A8J7R9E5"/>
<dbReference type="SUPFAM" id="SSF109709">
    <property type="entry name" value="KorB DNA-binding domain-like"/>
    <property type="match status" value="1"/>
</dbReference>
<accession>A0A8J7R9E5</accession>
<dbReference type="InterPro" id="IPR006119">
    <property type="entry name" value="Resolv_N"/>
</dbReference>
<evidence type="ECO:0000259" key="3">
    <source>
        <dbReference type="PROSITE" id="PS51737"/>
    </source>
</evidence>
<dbReference type="InterPro" id="IPR011109">
    <property type="entry name" value="DNA_bind_recombinase_dom"/>
</dbReference>
<dbReference type="InterPro" id="IPR050639">
    <property type="entry name" value="SSR_resolvase"/>
</dbReference>
<sequence length="583" mass="65991">MSAQPKLRCAIYTRKSTEEGLEQEFNSLDAQHEACAAYITSQIGLGWKLMPDRYDDGGLSGGSMERPALQRLLRDIRDGKVDVVVVYKIDRLTRSLMDFSRIVETFDSQNVSFVSITQQFNTTTSMGRLTLNVLLSFAQFEREVTAERIRDKVAASKKKGMWMGGTVPTGYVVKAKKLQIDQAGADEVRSLFSRYLEVGSVPGLVDILNEERARAATDENWKRVSKGKLYYMLANPLYIGKVRHGEEVHKGEHRPIIDEATFAEVQARLAEQAPRRKGLPVQKDIHLLNGILYDDLGDRMSPIHATKAGKRYRYYMSSRLKNGKRHEHDGWRIAAQEIEAIALHQLRAVLSDQVMLADWIVEHATQQQVATGLDRAAPWLMAIEQNQRPSLLRQALQIAIHRIELAQDRLRLHVSRPAIVSWLIADQVLDDGELAVTRRSKRTRSRGGRSKGRDASVHRDPADHHVIELPMVMKRRGIESRIVIEGMAIARKPDRPLVDMIAKAHAYLEAFTDGRGLDRKQVASRFRVHPEDVSRLLPLAFLSPRMVDAILQGRQPVDLSVRHLARAVDLPIAWNDQAELLSF</sequence>
<dbReference type="Pfam" id="PF07508">
    <property type="entry name" value="Recombinase"/>
    <property type="match status" value="1"/>
</dbReference>
<dbReference type="PANTHER" id="PTHR30461:SF23">
    <property type="entry name" value="DNA RECOMBINASE-RELATED"/>
    <property type="match status" value="1"/>
</dbReference>
<dbReference type="InterPro" id="IPR036162">
    <property type="entry name" value="Resolvase-like_N_sf"/>
</dbReference>
<organism evidence="4 5">
    <name type="scientific">Tianweitania sediminis</name>
    <dbReference type="NCBI Taxonomy" id="1502156"/>
    <lineage>
        <taxon>Bacteria</taxon>
        <taxon>Pseudomonadati</taxon>
        <taxon>Pseudomonadota</taxon>
        <taxon>Alphaproteobacteria</taxon>
        <taxon>Hyphomicrobiales</taxon>
        <taxon>Phyllobacteriaceae</taxon>
        <taxon>Tianweitania</taxon>
    </lineage>
</organism>
<name>A0A8J7R9E5_9HYPH</name>
<feature type="region of interest" description="Disordered" evidence="1">
    <location>
        <begin position="438"/>
        <end position="459"/>
    </location>
</feature>
<dbReference type="Proteomes" id="UP000666240">
    <property type="component" value="Unassembled WGS sequence"/>
</dbReference>
<dbReference type="GO" id="GO:0000150">
    <property type="term" value="F:DNA strand exchange activity"/>
    <property type="evidence" value="ECO:0007669"/>
    <property type="project" value="InterPro"/>
</dbReference>
<feature type="compositionally biased region" description="Basic residues" evidence="1">
    <location>
        <begin position="438"/>
        <end position="450"/>
    </location>
</feature>
<dbReference type="PROSITE" id="PS51736">
    <property type="entry name" value="RECOMBINASES_3"/>
    <property type="match status" value="1"/>
</dbReference>
<dbReference type="Gene3D" id="3.90.1750.20">
    <property type="entry name" value="Putative Large Serine Recombinase, Chain B, Domain 2"/>
    <property type="match status" value="1"/>
</dbReference>
<gene>
    <name evidence="4" type="ORF">J5Y06_21755</name>
</gene>
<evidence type="ECO:0000313" key="5">
    <source>
        <dbReference type="Proteomes" id="UP000666240"/>
    </source>
</evidence>
<dbReference type="Pfam" id="PF00239">
    <property type="entry name" value="Resolvase"/>
    <property type="match status" value="1"/>
</dbReference>
<proteinExistence type="predicted"/>
<evidence type="ECO:0000259" key="2">
    <source>
        <dbReference type="PROSITE" id="PS51736"/>
    </source>
</evidence>
<dbReference type="SUPFAM" id="SSF53041">
    <property type="entry name" value="Resolvase-like"/>
    <property type="match status" value="1"/>
</dbReference>
<feature type="domain" description="Recombinase" evidence="3">
    <location>
        <begin position="168"/>
        <end position="275"/>
    </location>
</feature>
<protein>
    <submittedName>
        <fullName evidence="4">Recombinase family protein</fullName>
    </submittedName>
</protein>
<reference evidence="4" key="1">
    <citation type="submission" date="2021-03" db="EMBL/GenBank/DDBJ databases">
        <title>Genome sequencing and assembly of Tianweitania sediminis.</title>
        <authorList>
            <person name="Chhetri G."/>
        </authorList>
    </citation>
    <scope>NUCLEOTIDE SEQUENCE</scope>
    <source>
        <strain evidence="4">Z8</strain>
    </source>
</reference>
<dbReference type="RefSeq" id="WP_209337303.1">
    <property type="nucleotide sequence ID" value="NZ_JAGIYY010000012.1"/>
</dbReference>
<dbReference type="Gene3D" id="3.40.50.1390">
    <property type="entry name" value="Resolvase, N-terminal catalytic domain"/>
    <property type="match status" value="1"/>
</dbReference>
<dbReference type="PANTHER" id="PTHR30461">
    <property type="entry name" value="DNA-INVERTASE FROM LAMBDOID PROPHAGE"/>
    <property type="match status" value="1"/>
</dbReference>
<dbReference type="InterPro" id="IPR038109">
    <property type="entry name" value="DNA_bind_recomb_sf"/>
</dbReference>
<keyword evidence="5" id="KW-1185">Reference proteome</keyword>
<comment type="caution">
    <text evidence="4">The sequence shown here is derived from an EMBL/GenBank/DDBJ whole genome shotgun (WGS) entry which is preliminary data.</text>
</comment>
<feature type="domain" description="Resolvase/invertase-type recombinase catalytic" evidence="2">
    <location>
        <begin position="8"/>
        <end position="160"/>
    </location>
</feature>